<evidence type="ECO:0000256" key="1">
    <source>
        <dbReference type="SAM" id="Phobius"/>
    </source>
</evidence>
<keyword evidence="1" id="KW-1133">Transmembrane helix</keyword>
<sequence length="104" mass="12505">MKKFKWIVWSILFAWTLKVSYYHYIYYTESFPFRYTSIADHILKNERTKLFSAHDKSFMEDGHILDDEFTKLEVIAHFETGLFEMNINTDLDITKAKQLLVDVL</sequence>
<organism evidence="2 3">
    <name type="scientific">Pseudoalteromonas denitrificans DSM 6059</name>
    <dbReference type="NCBI Taxonomy" id="1123010"/>
    <lineage>
        <taxon>Bacteria</taxon>
        <taxon>Pseudomonadati</taxon>
        <taxon>Pseudomonadota</taxon>
        <taxon>Gammaproteobacteria</taxon>
        <taxon>Alteromonadales</taxon>
        <taxon>Pseudoalteromonadaceae</taxon>
        <taxon>Pseudoalteromonas</taxon>
    </lineage>
</organism>
<gene>
    <name evidence="2" type="ORF">SAMN02745724_02217</name>
</gene>
<evidence type="ECO:0000313" key="3">
    <source>
        <dbReference type="Proteomes" id="UP000198862"/>
    </source>
</evidence>
<proteinExistence type="predicted"/>
<evidence type="ECO:0000313" key="2">
    <source>
        <dbReference type="EMBL" id="SFC65835.1"/>
    </source>
</evidence>
<keyword evidence="1" id="KW-0472">Membrane</keyword>
<dbReference type="Proteomes" id="UP000198862">
    <property type="component" value="Unassembled WGS sequence"/>
</dbReference>
<accession>A0A1I1KYU9</accession>
<keyword evidence="3" id="KW-1185">Reference proteome</keyword>
<dbReference type="RefSeq" id="WP_091983631.1">
    <property type="nucleotide sequence ID" value="NZ_FOLO01000014.1"/>
</dbReference>
<reference evidence="2 3" key="1">
    <citation type="submission" date="2016-10" db="EMBL/GenBank/DDBJ databases">
        <authorList>
            <person name="de Groot N.N."/>
        </authorList>
    </citation>
    <scope>NUCLEOTIDE SEQUENCE [LARGE SCALE GENOMIC DNA]</scope>
    <source>
        <strain evidence="2 3">DSM 6059</strain>
    </source>
</reference>
<dbReference type="AlphaFoldDB" id="A0A1I1KYU9"/>
<name>A0A1I1KYU9_9GAMM</name>
<protein>
    <submittedName>
        <fullName evidence="2">Uncharacterized protein</fullName>
    </submittedName>
</protein>
<dbReference type="OrthoDB" id="9983952at2"/>
<feature type="transmembrane region" description="Helical" evidence="1">
    <location>
        <begin position="6"/>
        <end position="27"/>
    </location>
</feature>
<dbReference type="EMBL" id="FOLO01000014">
    <property type="protein sequence ID" value="SFC65835.1"/>
    <property type="molecule type" value="Genomic_DNA"/>
</dbReference>
<keyword evidence="1" id="KW-0812">Transmembrane</keyword>